<evidence type="ECO:0000256" key="12">
    <source>
        <dbReference type="ARBA" id="ARBA00024326"/>
    </source>
</evidence>
<evidence type="ECO:0000256" key="3">
    <source>
        <dbReference type="ARBA" id="ARBA00012243"/>
    </source>
</evidence>
<dbReference type="NCBIfam" id="TIGR00163">
    <property type="entry name" value="PS_decarb"/>
    <property type="match status" value="1"/>
</dbReference>
<dbReference type="RefSeq" id="WP_277861051.1">
    <property type="nucleotide sequence ID" value="NZ_JARRAG010000002.1"/>
</dbReference>
<evidence type="ECO:0000256" key="2">
    <source>
        <dbReference type="ARBA" id="ARBA00005189"/>
    </source>
</evidence>
<name>A0ABT6FAZ1_9BACT</name>
<sequence length="306" mass="33878">MSDVGPPPPGPSRWSIRREQFRQARRIHGGLPRLALAVAAVRMSRLPIPSRRLRLRLFRDAYARLYPPGLDEGEAERPLDEYRSFNALFTRGLRPERRPVPAGTPEWLSPCDGTVQDVGRVERGRILTVKGIAYSAASLLACDDLGAFEGGRFAIVFLSPIDCHRVFSPMDGRVDAMTHVPGSRLLVHPPFQRPEFPVYTLNERMIFRLSGPEGSCAVVMVAGWGVGDVTSPLAPTFRPRRRRIDSHRWDSPAPVGRGEWIGTFGLGSTVVLITSATPSATPLVSPDDKVRYGQPLFRFDHAAGPR</sequence>
<dbReference type="Pfam" id="PF02666">
    <property type="entry name" value="PS_Dcarbxylase"/>
    <property type="match status" value="1"/>
</dbReference>
<evidence type="ECO:0000256" key="8">
    <source>
        <dbReference type="ARBA" id="ARBA00023209"/>
    </source>
</evidence>
<comment type="caution">
    <text evidence="13">The sequence shown here is derived from an EMBL/GenBank/DDBJ whole genome shotgun (WGS) entry which is preliminary data.</text>
</comment>
<keyword evidence="8" id="KW-0594">Phospholipid biosynthesis</keyword>
<keyword evidence="10" id="KW-1208">Phospholipid metabolism</keyword>
<keyword evidence="5" id="KW-0210">Decarboxylase</keyword>
<keyword evidence="6" id="KW-0443">Lipid metabolism</keyword>
<evidence type="ECO:0000256" key="9">
    <source>
        <dbReference type="ARBA" id="ARBA00023239"/>
    </source>
</evidence>
<comment type="pathway">
    <text evidence="12">Phospholipid metabolism; phosphatidylethanolamine biosynthesis.</text>
</comment>
<dbReference type="InterPro" id="IPR033177">
    <property type="entry name" value="PSD-B"/>
</dbReference>
<proteinExistence type="predicted"/>
<keyword evidence="7" id="KW-0865">Zymogen</keyword>
<evidence type="ECO:0000256" key="6">
    <source>
        <dbReference type="ARBA" id="ARBA00023098"/>
    </source>
</evidence>
<evidence type="ECO:0000256" key="7">
    <source>
        <dbReference type="ARBA" id="ARBA00023145"/>
    </source>
</evidence>
<keyword evidence="9 13" id="KW-0456">Lyase</keyword>
<dbReference type="Proteomes" id="UP001216907">
    <property type="component" value="Unassembled WGS sequence"/>
</dbReference>
<gene>
    <name evidence="13" type="primary">asd</name>
    <name evidence="13" type="ORF">PZE19_12990</name>
</gene>
<comment type="pathway">
    <text evidence="2">Lipid metabolism.</text>
</comment>
<accession>A0ABT6FAZ1</accession>
<keyword evidence="14" id="KW-1185">Reference proteome</keyword>
<evidence type="ECO:0000313" key="14">
    <source>
        <dbReference type="Proteomes" id="UP001216907"/>
    </source>
</evidence>
<dbReference type="GO" id="GO:0004609">
    <property type="term" value="F:phosphatidylserine decarboxylase activity"/>
    <property type="evidence" value="ECO:0007669"/>
    <property type="project" value="UniProtKB-EC"/>
</dbReference>
<dbReference type="PANTHER" id="PTHR10067">
    <property type="entry name" value="PHOSPHATIDYLSERINE DECARBOXYLASE"/>
    <property type="match status" value="1"/>
</dbReference>
<evidence type="ECO:0000256" key="11">
    <source>
        <dbReference type="ARBA" id="ARBA00023317"/>
    </source>
</evidence>
<evidence type="ECO:0000256" key="4">
    <source>
        <dbReference type="ARBA" id="ARBA00022516"/>
    </source>
</evidence>
<dbReference type="EC" id="4.1.1.65" evidence="3"/>
<keyword evidence="11" id="KW-0670">Pyruvate</keyword>
<reference evidence="13 14" key="1">
    <citation type="submission" date="2023-03" db="EMBL/GenBank/DDBJ databases">
        <title>Paludisphaera mucosa sp. nov. a novel planctomycete from northern fen.</title>
        <authorList>
            <person name="Ivanova A."/>
        </authorList>
    </citation>
    <scope>NUCLEOTIDE SEQUENCE [LARGE SCALE GENOMIC DNA]</scope>
    <source>
        <strain evidence="13 14">Pla2</strain>
    </source>
</reference>
<evidence type="ECO:0000256" key="10">
    <source>
        <dbReference type="ARBA" id="ARBA00023264"/>
    </source>
</evidence>
<comment type="cofactor">
    <cofactor evidence="1">
        <name>pyruvate</name>
        <dbReference type="ChEBI" id="CHEBI:15361"/>
    </cofactor>
</comment>
<protein>
    <recommendedName>
        <fullName evidence="3">phosphatidylserine decarboxylase</fullName>
        <ecNumber evidence="3">4.1.1.65</ecNumber>
    </recommendedName>
</protein>
<evidence type="ECO:0000256" key="5">
    <source>
        <dbReference type="ARBA" id="ARBA00022793"/>
    </source>
</evidence>
<dbReference type="EMBL" id="JARRAG010000002">
    <property type="protein sequence ID" value="MDG3004697.1"/>
    <property type="molecule type" value="Genomic_DNA"/>
</dbReference>
<keyword evidence="4" id="KW-0444">Lipid biosynthesis</keyword>
<dbReference type="InterPro" id="IPR003817">
    <property type="entry name" value="PS_Dcarbxylase"/>
</dbReference>
<organism evidence="13 14">
    <name type="scientific">Paludisphaera mucosa</name>
    <dbReference type="NCBI Taxonomy" id="3030827"/>
    <lineage>
        <taxon>Bacteria</taxon>
        <taxon>Pseudomonadati</taxon>
        <taxon>Planctomycetota</taxon>
        <taxon>Planctomycetia</taxon>
        <taxon>Isosphaerales</taxon>
        <taxon>Isosphaeraceae</taxon>
        <taxon>Paludisphaera</taxon>
    </lineage>
</organism>
<evidence type="ECO:0000256" key="1">
    <source>
        <dbReference type="ARBA" id="ARBA00001928"/>
    </source>
</evidence>
<dbReference type="PANTHER" id="PTHR10067:SF6">
    <property type="entry name" value="PHOSPHATIDYLSERINE DECARBOXYLASE PROENZYME, MITOCHONDRIAL"/>
    <property type="match status" value="1"/>
</dbReference>
<evidence type="ECO:0000313" key="13">
    <source>
        <dbReference type="EMBL" id="MDG3004697.1"/>
    </source>
</evidence>